<evidence type="ECO:0000256" key="3">
    <source>
        <dbReference type="ARBA" id="ARBA00022679"/>
    </source>
</evidence>
<dbReference type="Gene3D" id="3.40.50.150">
    <property type="entry name" value="Vaccinia Virus protein VP39"/>
    <property type="match status" value="1"/>
</dbReference>
<dbReference type="GO" id="GO:0032259">
    <property type="term" value="P:methylation"/>
    <property type="evidence" value="ECO:0007669"/>
    <property type="project" value="UniProtKB-KW"/>
</dbReference>
<accession>A0ABU9VI88</accession>
<organism evidence="6 7">
    <name type="scientific">Alkalicoccobacillus gibsonii</name>
    <dbReference type="NCBI Taxonomy" id="79881"/>
    <lineage>
        <taxon>Bacteria</taxon>
        <taxon>Bacillati</taxon>
        <taxon>Bacillota</taxon>
        <taxon>Bacilli</taxon>
        <taxon>Bacillales</taxon>
        <taxon>Bacillaceae</taxon>
        <taxon>Alkalicoccobacillus</taxon>
    </lineage>
</organism>
<keyword evidence="3 6" id="KW-0808">Transferase</keyword>
<evidence type="ECO:0000256" key="1">
    <source>
        <dbReference type="ARBA" id="ARBA00005189"/>
    </source>
</evidence>
<dbReference type="RefSeq" id="WP_343130520.1">
    <property type="nucleotide sequence ID" value="NZ_JBCITK010000001.1"/>
</dbReference>
<proteinExistence type="predicted"/>
<dbReference type="SUPFAM" id="SSF53335">
    <property type="entry name" value="S-adenosyl-L-methionine-dependent methyltransferases"/>
    <property type="match status" value="1"/>
</dbReference>
<evidence type="ECO:0000256" key="4">
    <source>
        <dbReference type="ARBA" id="ARBA00025707"/>
    </source>
</evidence>
<evidence type="ECO:0000259" key="5">
    <source>
        <dbReference type="Pfam" id="PF08241"/>
    </source>
</evidence>
<evidence type="ECO:0000313" key="7">
    <source>
        <dbReference type="Proteomes" id="UP001418796"/>
    </source>
</evidence>
<dbReference type="EMBL" id="JBCITK010000001">
    <property type="protein sequence ID" value="MEN0643626.1"/>
    <property type="molecule type" value="Genomic_DNA"/>
</dbReference>
<keyword evidence="2 6" id="KW-0489">Methyltransferase</keyword>
<sequence>MHYTYMDLLAEYGIGSAHPGGFLLTKSLLKQLKIKPVHYVLDAGCGTGQTSSYLYSAFKCHVSAVDNHPLMIEKALNRFHMEDQEITLKEASIEQLPFLNESFDFVLSESVTAFTDIATSLSEFNRVLRSGGRLLLNEMVQNHPTTESERSSFSELYQIKDLLNPDQWREKLMTCGFSHIEQWRVEPISTLIQQKNDNGNDFFPSDALDSSLQEVWQQHQRVTQLLASKLSYLLVVAVK</sequence>
<feature type="domain" description="Methyltransferase type 11" evidence="5">
    <location>
        <begin position="41"/>
        <end position="135"/>
    </location>
</feature>
<dbReference type="CDD" id="cd02440">
    <property type="entry name" value="AdoMet_MTases"/>
    <property type="match status" value="1"/>
</dbReference>
<gene>
    <name evidence="6" type="ORF">MKY91_10760</name>
</gene>
<keyword evidence="7" id="KW-1185">Reference proteome</keyword>
<evidence type="ECO:0000256" key="2">
    <source>
        <dbReference type="ARBA" id="ARBA00022603"/>
    </source>
</evidence>
<dbReference type="PANTHER" id="PTHR44307:SF2">
    <property type="entry name" value="PHOSPHOETHANOLAMINE METHYLTRANSFERASE ISOFORM X1"/>
    <property type="match status" value="1"/>
</dbReference>
<comment type="pathway">
    <text evidence="1">Lipid metabolism.</text>
</comment>
<dbReference type="PANTHER" id="PTHR44307">
    <property type="entry name" value="PHOSPHOETHANOLAMINE METHYLTRANSFERASE"/>
    <property type="match status" value="1"/>
</dbReference>
<dbReference type="Pfam" id="PF08241">
    <property type="entry name" value="Methyltransf_11"/>
    <property type="match status" value="1"/>
</dbReference>
<dbReference type="InterPro" id="IPR013216">
    <property type="entry name" value="Methyltransf_11"/>
</dbReference>
<comment type="pathway">
    <text evidence="4">Phospholipid metabolism.</text>
</comment>
<dbReference type="GO" id="GO:0008168">
    <property type="term" value="F:methyltransferase activity"/>
    <property type="evidence" value="ECO:0007669"/>
    <property type="project" value="UniProtKB-KW"/>
</dbReference>
<dbReference type="InterPro" id="IPR029063">
    <property type="entry name" value="SAM-dependent_MTases_sf"/>
</dbReference>
<dbReference type="EC" id="2.1.-.-" evidence="6"/>
<protein>
    <submittedName>
        <fullName evidence="6">Class I SAM-dependent methyltransferase</fullName>
        <ecNumber evidence="6">2.1.-.-</ecNumber>
    </submittedName>
</protein>
<reference evidence="6 7" key="1">
    <citation type="submission" date="2024-03" db="EMBL/GenBank/DDBJ databases">
        <title>Bacilli Hybrid Assemblies.</title>
        <authorList>
            <person name="Kovac J."/>
        </authorList>
    </citation>
    <scope>NUCLEOTIDE SEQUENCE [LARGE SCALE GENOMIC DNA]</scope>
    <source>
        <strain evidence="6 7">FSL R7-0666</strain>
    </source>
</reference>
<comment type="caution">
    <text evidence="6">The sequence shown here is derived from an EMBL/GenBank/DDBJ whole genome shotgun (WGS) entry which is preliminary data.</text>
</comment>
<dbReference type="Proteomes" id="UP001418796">
    <property type="component" value="Unassembled WGS sequence"/>
</dbReference>
<evidence type="ECO:0000313" key="6">
    <source>
        <dbReference type="EMBL" id="MEN0643626.1"/>
    </source>
</evidence>
<name>A0ABU9VI88_9BACI</name>